<dbReference type="GO" id="GO:0000976">
    <property type="term" value="F:transcription cis-regulatory region binding"/>
    <property type="evidence" value="ECO:0007669"/>
    <property type="project" value="TreeGrafter"/>
</dbReference>
<dbReference type="AlphaFoldDB" id="A0A3B0YHE6"/>
<dbReference type="InterPro" id="IPR039420">
    <property type="entry name" value="WalR-like"/>
</dbReference>
<dbReference type="CDD" id="cd17618">
    <property type="entry name" value="REC_OmpR_PhoB"/>
    <property type="match status" value="1"/>
</dbReference>
<dbReference type="GO" id="GO:0000156">
    <property type="term" value="F:phosphorelay response regulator activity"/>
    <property type="evidence" value="ECO:0007669"/>
    <property type="project" value="InterPro"/>
</dbReference>
<proteinExistence type="predicted"/>
<dbReference type="Pfam" id="PF00072">
    <property type="entry name" value="Response_reg"/>
    <property type="match status" value="1"/>
</dbReference>
<dbReference type="Gene3D" id="6.10.250.690">
    <property type="match status" value="1"/>
</dbReference>
<dbReference type="FunFam" id="3.40.50.2300:FF:000001">
    <property type="entry name" value="DNA-binding response regulator PhoB"/>
    <property type="match status" value="1"/>
</dbReference>
<evidence type="ECO:0000256" key="2">
    <source>
        <dbReference type="ARBA" id="ARBA00013332"/>
    </source>
</evidence>
<dbReference type="InterPro" id="IPR001789">
    <property type="entry name" value="Sig_transdc_resp-reg_receiver"/>
</dbReference>
<evidence type="ECO:0000256" key="8">
    <source>
        <dbReference type="ARBA" id="ARBA00023015"/>
    </source>
</evidence>
<name>A0A3B0YHE6_9ZZZZ</name>
<evidence type="ECO:0000256" key="6">
    <source>
        <dbReference type="ARBA" id="ARBA00022592"/>
    </source>
</evidence>
<dbReference type="InterPro" id="IPR011006">
    <property type="entry name" value="CheY-like_superfamily"/>
</dbReference>
<dbReference type="InterPro" id="IPR011879">
    <property type="entry name" value="Sig_transdc_resp-reg_PhoB"/>
</dbReference>
<dbReference type="EMBL" id="UOFN01000102">
    <property type="protein sequence ID" value="VAW78851.1"/>
    <property type="molecule type" value="Genomic_DNA"/>
</dbReference>
<evidence type="ECO:0000259" key="14">
    <source>
        <dbReference type="PROSITE" id="PS51755"/>
    </source>
</evidence>
<dbReference type="PROSITE" id="PS51755">
    <property type="entry name" value="OMPR_PHOB"/>
    <property type="match status" value="1"/>
</dbReference>
<evidence type="ECO:0000256" key="1">
    <source>
        <dbReference type="ARBA" id="ARBA00004496"/>
    </source>
</evidence>
<dbReference type="PROSITE" id="PS50110">
    <property type="entry name" value="RESPONSE_REGULATORY"/>
    <property type="match status" value="1"/>
</dbReference>
<organism evidence="15">
    <name type="scientific">hydrothermal vent metagenome</name>
    <dbReference type="NCBI Taxonomy" id="652676"/>
    <lineage>
        <taxon>unclassified sequences</taxon>
        <taxon>metagenomes</taxon>
        <taxon>ecological metagenomes</taxon>
    </lineage>
</organism>
<dbReference type="SMART" id="SM00862">
    <property type="entry name" value="Trans_reg_C"/>
    <property type="match status" value="1"/>
</dbReference>
<evidence type="ECO:0000256" key="5">
    <source>
        <dbReference type="ARBA" id="ARBA00022553"/>
    </source>
</evidence>
<keyword evidence="6" id="KW-0592">Phosphate transport</keyword>
<evidence type="ECO:0000313" key="15">
    <source>
        <dbReference type="EMBL" id="VAW78851.1"/>
    </source>
</evidence>
<dbReference type="InterPro" id="IPR001867">
    <property type="entry name" value="OmpR/PhoB-type_DNA-bd"/>
</dbReference>
<dbReference type="FunFam" id="1.10.10.10:FF:000011">
    <property type="entry name" value="Phosphate regulon transcriptional regulator PhoB"/>
    <property type="match status" value="1"/>
</dbReference>
<evidence type="ECO:0000256" key="10">
    <source>
        <dbReference type="ARBA" id="ARBA00023159"/>
    </source>
</evidence>
<feature type="domain" description="Response regulatory" evidence="13">
    <location>
        <begin position="3"/>
        <end position="119"/>
    </location>
</feature>
<keyword evidence="11" id="KW-0804">Transcription</keyword>
<evidence type="ECO:0000256" key="12">
    <source>
        <dbReference type="ARBA" id="ARBA00024735"/>
    </source>
</evidence>
<dbReference type="GO" id="GO:0005829">
    <property type="term" value="C:cytosol"/>
    <property type="evidence" value="ECO:0007669"/>
    <property type="project" value="TreeGrafter"/>
</dbReference>
<keyword evidence="8" id="KW-0805">Transcription regulation</keyword>
<dbReference type="PANTHER" id="PTHR48111:SF40">
    <property type="entry name" value="PHOSPHATE REGULON TRANSCRIPTIONAL REGULATORY PROTEIN PHOB"/>
    <property type="match status" value="1"/>
</dbReference>
<dbReference type="GO" id="GO:0006817">
    <property type="term" value="P:phosphate ion transport"/>
    <property type="evidence" value="ECO:0007669"/>
    <property type="project" value="UniProtKB-KW"/>
</dbReference>
<evidence type="ECO:0000256" key="11">
    <source>
        <dbReference type="ARBA" id="ARBA00023163"/>
    </source>
</evidence>
<evidence type="ECO:0000256" key="7">
    <source>
        <dbReference type="ARBA" id="ARBA00023012"/>
    </source>
</evidence>
<accession>A0A3B0YHE6</accession>
<comment type="subcellular location">
    <subcellularLocation>
        <location evidence="1">Cytoplasm</location>
    </subcellularLocation>
</comment>
<evidence type="ECO:0000256" key="9">
    <source>
        <dbReference type="ARBA" id="ARBA00023125"/>
    </source>
</evidence>
<dbReference type="GO" id="GO:0006355">
    <property type="term" value="P:regulation of DNA-templated transcription"/>
    <property type="evidence" value="ECO:0007669"/>
    <property type="project" value="InterPro"/>
</dbReference>
<keyword evidence="5" id="KW-0597">Phosphoprotein</keyword>
<feature type="domain" description="OmpR/PhoB-type" evidence="14">
    <location>
        <begin position="128"/>
        <end position="226"/>
    </location>
</feature>
<sequence length="230" mass="26057">MKRILVVEDEPAIREMLGFSLTKAGFRFEEAADAEQALLAIAANPPDLVLLDWMLPGMSGVDFARRLRAEELTAALPIILLTARAEENDRVRGLEVGADDYVTKPFSPRELIARIQAVLRRSGSERDKTPIVFEGLSLNPAEHRVEVRGEDIGLAPTEFRLLSFFMHHPERVYSREQLLDRVWGRGIYVEERTVDVHVRRLRKALSAQGYDRFIQTVRGAGYRFSGKAQV</sequence>
<protein>
    <recommendedName>
        <fullName evidence="2">Phosphate regulon transcriptional regulatory protein PhoB</fullName>
    </recommendedName>
</protein>
<evidence type="ECO:0000259" key="13">
    <source>
        <dbReference type="PROSITE" id="PS50110"/>
    </source>
</evidence>
<dbReference type="Gene3D" id="3.40.50.2300">
    <property type="match status" value="1"/>
</dbReference>
<gene>
    <name evidence="15" type="ORF">MNBD_GAMMA15-1323</name>
</gene>
<dbReference type="CDD" id="cd00383">
    <property type="entry name" value="trans_reg_C"/>
    <property type="match status" value="1"/>
</dbReference>
<evidence type="ECO:0000256" key="3">
    <source>
        <dbReference type="ARBA" id="ARBA00022448"/>
    </source>
</evidence>
<dbReference type="InterPro" id="IPR036388">
    <property type="entry name" value="WH-like_DNA-bd_sf"/>
</dbReference>
<reference evidence="15" key="1">
    <citation type="submission" date="2018-06" db="EMBL/GenBank/DDBJ databases">
        <authorList>
            <person name="Zhirakovskaya E."/>
        </authorList>
    </citation>
    <scope>NUCLEOTIDE SEQUENCE</scope>
</reference>
<keyword evidence="9" id="KW-0238">DNA-binding</keyword>
<keyword evidence="7" id="KW-0902">Two-component regulatory system</keyword>
<dbReference type="Pfam" id="PF00486">
    <property type="entry name" value="Trans_reg_C"/>
    <property type="match status" value="1"/>
</dbReference>
<keyword evidence="3" id="KW-0813">Transport</keyword>
<keyword evidence="10" id="KW-0010">Activator</keyword>
<evidence type="ECO:0000256" key="4">
    <source>
        <dbReference type="ARBA" id="ARBA00022490"/>
    </source>
</evidence>
<dbReference type="SUPFAM" id="SSF52172">
    <property type="entry name" value="CheY-like"/>
    <property type="match status" value="1"/>
</dbReference>
<dbReference type="GO" id="GO:0032993">
    <property type="term" value="C:protein-DNA complex"/>
    <property type="evidence" value="ECO:0007669"/>
    <property type="project" value="TreeGrafter"/>
</dbReference>
<dbReference type="Gene3D" id="1.10.10.10">
    <property type="entry name" value="Winged helix-like DNA-binding domain superfamily/Winged helix DNA-binding domain"/>
    <property type="match status" value="1"/>
</dbReference>
<keyword evidence="4" id="KW-0963">Cytoplasm</keyword>
<dbReference type="SMART" id="SM00448">
    <property type="entry name" value="REC"/>
    <property type="match status" value="1"/>
</dbReference>
<comment type="function">
    <text evidence="12">This protein is a positive regulator for the phosphate regulon. Transcription of this operon is positively regulated by PhoB and PhoR when phosphate is limited.</text>
</comment>
<dbReference type="PANTHER" id="PTHR48111">
    <property type="entry name" value="REGULATOR OF RPOS"/>
    <property type="match status" value="1"/>
</dbReference>
<dbReference type="NCBIfam" id="TIGR02154">
    <property type="entry name" value="PhoB"/>
    <property type="match status" value="1"/>
</dbReference>